<sequence length="194" mass="20477">MTTSSVPPDAATNARAIRLLALDVDGVLTDGALRYDGGGNDPGGDRIFHVRDGLGLKLLMARGIDVALITGRRSPAVERRARELGIECVIQGRDDKAAALTALLDERGLEPRHACYCGDDLPDLGAIMLSGLGVTVADAPDYIQQRADIVTTACGGRGAVRELCEWLLAARGELDDIIAGFETAADSDAEQKSY</sequence>
<gene>
    <name evidence="8" type="ORF">ACFFHW_02990</name>
</gene>
<comment type="caution">
    <text evidence="8">The sequence shown here is derived from an EMBL/GenBank/DDBJ whole genome shotgun (WGS) entry which is preliminary data.</text>
</comment>
<dbReference type="EMBL" id="JBHLVX010000011">
    <property type="protein sequence ID" value="MFC0266973.1"/>
    <property type="molecule type" value="Genomic_DNA"/>
</dbReference>
<dbReference type="InterPro" id="IPR010023">
    <property type="entry name" value="KdsC_fam"/>
</dbReference>
<evidence type="ECO:0000256" key="7">
    <source>
        <dbReference type="PIRNR" id="PIRNR006118"/>
    </source>
</evidence>
<keyword evidence="6 7" id="KW-0460">Magnesium</keyword>
<dbReference type="InterPro" id="IPR050793">
    <property type="entry name" value="CMP-NeuNAc_synthase"/>
</dbReference>
<comment type="similarity">
    <text evidence="2 7">Belongs to the KdsC family.</text>
</comment>
<keyword evidence="4 7" id="KW-0479">Metal-binding</keyword>
<evidence type="ECO:0000256" key="1">
    <source>
        <dbReference type="ARBA" id="ARBA00001946"/>
    </source>
</evidence>
<name>A0ABV6G013_9GAMM</name>
<dbReference type="InterPro" id="IPR036412">
    <property type="entry name" value="HAD-like_sf"/>
</dbReference>
<comment type="cofactor">
    <cofactor evidence="1 7">
        <name>Mg(2+)</name>
        <dbReference type="ChEBI" id="CHEBI:18420"/>
    </cofactor>
</comment>
<dbReference type="SUPFAM" id="SSF56784">
    <property type="entry name" value="HAD-like"/>
    <property type="match status" value="1"/>
</dbReference>
<dbReference type="Pfam" id="PF08282">
    <property type="entry name" value="Hydrolase_3"/>
    <property type="match status" value="1"/>
</dbReference>
<dbReference type="SFLD" id="SFLDG01138">
    <property type="entry name" value="C1.6.2:_Deoxy-d-mannose-octulo"/>
    <property type="match status" value="1"/>
</dbReference>
<proteinExistence type="inferred from homology"/>
<evidence type="ECO:0000256" key="2">
    <source>
        <dbReference type="ARBA" id="ARBA00005893"/>
    </source>
</evidence>
<dbReference type="PANTHER" id="PTHR21485:SF3">
    <property type="entry name" value="N-ACYLNEURAMINATE CYTIDYLYLTRANSFERASE"/>
    <property type="match status" value="1"/>
</dbReference>
<dbReference type="SFLD" id="SFLDG01136">
    <property type="entry name" value="C1.6:_Phosphoserine_Phosphatas"/>
    <property type="match status" value="1"/>
</dbReference>
<keyword evidence="9" id="KW-1185">Reference proteome</keyword>
<reference evidence="8 9" key="1">
    <citation type="submission" date="2024-09" db="EMBL/GenBank/DDBJ databases">
        <authorList>
            <person name="Sun Q."/>
            <person name="Mori K."/>
        </authorList>
    </citation>
    <scope>NUCLEOTIDE SEQUENCE [LARGE SCALE GENOMIC DNA]</scope>
    <source>
        <strain evidence="8 9">CCM 7415</strain>
    </source>
</reference>
<evidence type="ECO:0000256" key="6">
    <source>
        <dbReference type="ARBA" id="ARBA00022842"/>
    </source>
</evidence>
<evidence type="ECO:0000313" key="8">
    <source>
        <dbReference type="EMBL" id="MFC0266973.1"/>
    </source>
</evidence>
<evidence type="ECO:0000313" key="9">
    <source>
        <dbReference type="Proteomes" id="UP001589814"/>
    </source>
</evidence>
<keyword evidence="7" id="KW-0448">Lipopolysaccharide biosynthesis</keyword>
<dbReference type="InterPro" id="IPR023214">
    <property type="entry name" value="HAD_sf"/>
</dbReference>
<evidence type="ECO:0000256" key="4">
    <source>
        <dbReference type="ARBA" id="ARBA00022723"/>
    </source>
</evidence>
<accession>A0ABV6G013</accession>
<evidence type="ECO:0000256" key="3">
    <source>
        <dbReference type="ARBA" id="ARBA00011881"/>
    </source>
</evidence>
<organism evidence="8 9">
    <name type="scientific">Kushneria aurantia</name>
    <dbReference type="NCBI Taxonomy" id="504092"/>
    <lineage>
        <taxon>Bacteria</taxon>
        <taxon>Pseudomonadati</taxon>
        <taxon>Pseudomonadota</taxon>
        <taxon>Gammaproteobacteria</taxon>
        <taxon>Oceanospirillales</taxon>
        <taxon>Halomonadaceae</taxon>
        <taxon>Kushneria</taxon>
    </lineage>
</organism>
<dbReference type="Proteomes" id="UP001589814">
    <property type="component" value="Unassembled WGS sequence"/>
</dbReference>
<protein>
    <recommendedName>
        <fullName evidence="7">3-deoxy-D-manno-octulosonate 8-phosphate phosphatase KdsC</fullName>
        <ecNumber evidence="7">3.1.3.45</ecNumber>
    </recommendedName>
    <alternativeName>
        <fullName evidence="7">KDO 8-P phosphatase</fullName>
    </alternativeName>
</protein>
<keyword evidence="5 7" id="KW-0378">Hydrolase</keyword>
<dbReference type="RefSeq" id="WP_019952237.1">
    <property type="nucleotide sequence ID" value="NZ_JBHLVX010000011.1"/>
</dbReference>
<comment type="catalytic activity">
    <reaction evidence="7">
        <text>3-deoxy-alpha-D-manno-2-octulosonate-8-phosphate + H2O = 3-deoxy-alpha-D-manno-oct-2-ulosonate + phosphate</text>
        <dbReference type="Rhea" id="RHEA:11500"/>
        <dbReference type="ChEBI" id="CHEBI:15377"/>
        <dbReference type="ChEBI" id="CHEBI:43474"/>
        <dbReference type="ChEBI" id="CHEBI:85985"/>
        <dbReference type="ChEBI" id="CHEBI:85986"/>
        <dbReference type="EC" id="3.1.3.45"/>
    </reaction>
</comment>
<dbReference type="SFLD" id="SFLDS00003">
    <property type="entry name" value="Haloacid_Dehalogenase"/>
    <property type="match status" value="1"/>
</dbReference>
<dbReference type="Gene3D" id="3.40.50.1000">
    <property type="entry name" value="HAD superfamily/HAD-like"/>
    <property type="match status" value="1"/>
</dbReference>
<dbReference type="NCBIfam" id="TIGR01670">
    <property type="entry name" value="KdsC-phosphatas"/>
    <property type="match status" value="1"/>
</dbReference>
<dbReference type="PANTHER" id="PTHR21485">
    <property type="entry name" value="HAD SUPERFAMILY MEMBERS CMAS AND KDSC"/>
    <property type="match status" value="1"/>
</dbReference>
<dbReference type="EC" id="3.1.3.45" evidence="7"/>
<dbReference type="PIRSF" id="PIRSF006118">
    <property type="entry name" value="KDO8-P_Ptase"/>
    <property type="match status" value="1"/>
</dbReference>
<comment type="function">
    <text evidence="7">Catalyzes the hydrolysis of 3-deoxy-D-manno-octulosonate 8-phosphate (KDO 8-P) to 3-deoxy-D-manno-octulosonate (KDO) and inorganic phosphate.</text>
</comment>
<comment type="subunit">
    <text evidence="3 7">Homotetramer.</text>
</comment>
<evidence type="ECO:0000256" key="5">
    <source>
        <dbReference type="ARBA" id="ARBA00022801"/>
    </source>
</evidence>